<dbReference type="RefSeq" id="WP_378151197.1">
    <property type="nucleotide sequence ID" value="NZ_JBHSEC010000001.1"/>
</dbReference>
<name>A0ABV8X1I5_9LACT</name>
<gene>
    <name evidence="4" type="ORF">ACFOZY_00750</name>
</gene>
<evidence type="ECO:0000313" key="4">
    <source>
        <dbReference type="EMBL" id="MFC4408954.1"/>
    </source>
</evidence>
<dbReference type="InterPro" id="IPR000182">
    <property type="entry name" value="GNAT_dom"/>
</dbReference>
<dbReference type="PANTHER" id="PTHR43420">
    <property type="entry name" value="ACETYLTRANSFERASE"/>
    <property type="match status" value="1"/>
</dbReference>
<comment type="caution">
    <text evidence="4">The sequence shown here is derived from an EMBL/GenBank/DDBJ whole genome shotgun (WGS) entry which is preliminary data.</text>
</comment>
<evidence type="ECO:0000256" key="2">
    <source>
        <dbReference type="ARBA" id="ARBA00023315"/>
    </source>
</evidence>
<evidence type="ECO:0000259" key="3">
    <source>
        <dbReference type="PROSITE" id="PS51186"/>
    </source>
</evidence>
<dbReference type="CDD" id="cd04301">
    <property type="entry name" value="NAT_SF"/>
    <property type="match status" value="2"/>
</dbReference>
<dbReference type="GO" id="GO:0016746">
    <property type="term" value="F:acyltransferase activity"/>
    <property type="evidence" value="ECO:0007669"/>
    <property type="project" value="UniProtKB-KW"/>
</dbReference>
<dbReference type="InterPro" id="IPR050680">
    <property type="entry name" value="YpeA/RimI_acetyltransf"/>
</dbReference>
<evidence type="ECO:0000256" key="1">
    <source>
        <dbReference type="ARBA" id="ARBA00022679"/>
    </source>
</evidence>
<dbReference type="InterPro" id="IPR016181">
    <property type="entry name" value="Acyl_CoA_acyltransferase"/>
</dbReference>
<proteinExistence type="predicted"/>
<dbReference type="EC" id="2.3.1.-" evidence="4"/>
<protein>
    <submittedName>
        <fullName evidence="4">GNAT family N-acetyltransferase</fullName>
        <ecNumber evidence="4">2.3.1.-</ecNumber>
    </submittedName>
</protein>
<dbReference type="EMBL" id="JBHSEC010000001">
    <property type="protein sequence ID" value="MFC4408954.1"/>
    <property type="molecule type" value="Genomic_DNA"/>
</dbReference>
<reference evidence="5" key="1">
    <citation type="journal article" date="2019" name="Int. J. Syst. Evol. Microbiol.">
        <title>The Global Catalogue of Microorganisms (GCM) 10K type strain sequencing project: providing services to taxonomists for standard genome sequencing and annotation.</title>
        <authorList>
            <consortium name="The Broad Institute Genomics Platform"/>
            <consortium name="The Broad Institute Genome Sequencing Center for Infectious Disease"/>
            <person name="Wu L."/>
            <person name="Ma J."/>
        </authorList>
    </citation>
    <scope>NUCLEOTIDE SEQUENCE [LARGE SCALE GENOMIC DNA]</scope>
    <source>
        <strain evidence="5">CCUG 59778</strain>
    </source>
</reference>
<dbReference type="Proteomes" id="UP001595817">
    <property type="component" value="Unassembled WGS sequence"/>
</dbReference>
<feature type="domain" description="N-acetyltransferase" evidence="3">
    <location>
        <begin position="4"/>
        <end position="158"/>
    </location>
</feature>
<keyword evidence="5" id="KW-1185">Reference proteome</keyword>
<sequence>MDDIKIFTLTSENYSEIVQVNNTELPDLATIRNYEEKGSHDTDLYNIAAITSEGHYVGYGRYVSGTWDPILKPGHAEIAVNVDKDWRNKGIGSSILKEIENLALKYNAIVLQTNIEDYKNECFKWYKNNGFEIYSHTFESQLDLTQFETTQYESIFSELETLGIRFTTLADFSQEDASSNRFWDLWWELVKDVPGMEDKPRPENDRMISLSRDFDKNGFILATQGDEWVALSMIVKENNDSYYNSMTGVIREYRGKGLALALKVKAIEFAKNNKAKYIRTHNDSKNTPMLAINKKLGYKSKSGFYNLIKRIH</sequence>
<evidence type="ECO:0000313" key="5">
    <source>
        <dbReference type="Proteomes" id="UP001595817"/>
    </source>
</evidence>
<keyword evidence="1 4" id="KW-0808">Transferase</keyword>
<dbReference type="PROSITE" id="PS51186">
    <property type="entry name" value="GNAT"/>
    <property type="match status" value="2"/>
</dbReference>
<dbReference type="Pfam" id="PF00583">
    <property type="entry name" value="Acetyltransf_1"/>
    <property type="match status" value="2"/>
</dbReference>
<organism evidence="4 5">
    <name type="scientific">Chungangia koreensis</name>
    <dbReference type="NCBI Taxonomy" id="752657"/>
    <lineage>
        <taxon>Bacteria</taxon>
        <taxon>Bacillati</taxon>
        <taxon>Bacillota</taxon>
        <taxon>Bacilli</taxon>
        <taxon>Lactobacillales</taxon>
        <taxon>Chungangia</taxon>
    </lineage>
</organism>
<keyword evidence="2 4" id="KW-0012">Acyltransferase</keyword>
<dbReference type="SUPFAM" id="SSF55729">
    <property type="entry name" value="Acyl-CoA N-acyltransferases (Nat)"/>
    <property type="match status" value="2"/>
</dbReference>
<dbReference type="Gene3D" id="3.40.630.30">
    <property type="match status" value="1"/>
</dbReference>
<feature type="domain" description="N-acetyltransferase" evidence="3">
    <location>
        <begin position="180"/>
        <end position="312"/>
    </location>
</feature>
<accession>A0ABV8X1I5</accession>